<organism evidence="11 12">
    <name type="scientific">Cricetulus griseus</name>
    <name type="common">Chinese hamster</name>
    <name type="synonym">Cricetulus barabensis griseus</name>
    <dbReference type="NCBI Taxonomy" id="10029"/>
    <lineage>
        <taxon>Eukaryota</taxon>
        <taxon>Metazoa</taxon>
        <taxon>Chordata</taxon>
        <taxon>Craniata</taxon>
        <taxon>Vertebrata</taxon>
        <taxon>Euteleostomi</taxon>
        <taxon>Mammalia</taxon>
        <taxon>Eutheria</taxon>
        <taxon>Euarchontoglires</taxon>
        <taxon>Glires</taxon>
        <taxon>Rodentia</taxon>
        <taxon>Myomorpha</taxon>
        <taxon>Muroidea</taxon>
        <taxon>Cricetidae</taxon>
        <taxon>Cricetinae</taxon>
        <taxon>Cricetulus</taxon>
    </lineage>
</organism>
<comment type="subcellular location">
    <subcellularLocation>
        <location evidence="1 8">Nucleus</location>
    </subcellularLocation>
</comment>
<dbReference type="InterPro" id="IPR001356">
    <property type="entry name" value="HD"/>
</dbReference>
<dbReference type="InterPro" id="IPR050224">
    <property type="entry name" value="TALE_homeobox"/>
</dbReference>
<dbReference type="GO" id="GO:0010470">
    <property type="term" value="P:regulation of gastrulation"/>
    <property type="evidence" value="ECO:0007669"/>
    <property type="project" value="UniProtKB-ARBA"/>
</dbReference>
<name>A0A8C2LBK8_CRIGR</name>
<evidence type="ECO:0000256" key="9">
    <source>
        <dbReference type="SAM" id="MobiDB-lite"/>
    </source>
</evidence>
<dbReference type="GO" id="GO:1902871">
    <property type="term" value="P:positive regulation of amacrine cell differentiation"/>
    <property type="evidence" value="ECO:0007669"/>
    <property type="project" value="UniProtKB-ARBA"/>
</dbReference>
<sequence length="299" mass="32571">ISDSHLGLLSLAGKRKHRGNLPKESVKILQDWLYLHRYNAYPSEHEKLSLSGQTSLSVLQICNWFINAQHLRKDGKDTNQFIISRRGGKASAVALRRGSSPSLLAVSVPAPTKVLSLSVCSMPLHSSQGEKPAVPFLQVELEAPKAFARSPTGGLFNTPPPTPPEKDKKDFSSCQLLVKLALQRAAEMQLQRQQNPAPPLLHTSLPLVLENDKWAPATRLRSAMSGSWLTSSNRGLSTYHCQASGSSLSRGLQQKDSSWCHCTVTVTCILLTTFLLTSSHDVAAASPESHRTPPSSLLS</sequence>
<protein>
    <recommendedName>
        <fullName evidence="10">Homeobox domain-containing protein</fullName>
    </recommendedName>
</protein>
<dbReference type="InterPro" id="IPR008422">
    <property type="entry name" value="KN_HD"/>
</dbReference>
<evidence type="ECO:0000256" key="5">
    <source>
        <dbReference type="ARBA" id="ARBA00023163"/>
    </source>
</evidence>
<accession>A0A8C2LBK8</accession>
<dbReference type="AlphaFoldDB" id="A0A8C2LBK8"/>
<evidence type="ECO:0000313" key="12">
    <source>
        <dbReference type="Proteomes" id="UP000694386"/>
    </source>
</evidence>
<dbReference type="GO" id="GO:0035881">
    <property type="term" value="P:amacrine cell differentiation"/>
    <property type="evidence" value="ECO:0007669"/>
    <property type="project" value="UniProtKB-ARBA"/>
</dbReference>
<reference evidence="11" key="1">
    <citation type="submission" date="2025-08" db="UniProtKB">
        <authorList>
            <consortium name="Ensembl"/>
        </authorList>
    </citation>
    <scope>IDENTIFICATION</scope>
</reference>
<evidence type="ECO:0000313" key="11">
    <source>
        <dbReference type="Ensembl" id="ENSCGRP00001002229.1"/>
    </source>
</evidence>
<dbReference type="GO" id="GO:0038092">
    <property type="term" value="P:nodal signaling pathway"/>
    <property type="evidence" value="ECO:0007669"/>
    <property type="project" value="UniProtKB-ARBA"/>
</dbReference>
<dbReference type="PANTHER" id="PTHR11850">
    <property type="entry name" value="HOMEOBOX PROTEIN TRANSCRIPTION FACTORS"/>
    <property type="match status" value="1"/>
</dbReference>
<feature type="DNA-binding region" description="Homeobox" evidence="8">
    <location>
        <begin position="14"/>
        <end position="76"/>
    </location>
</feature>
<feature type="region of interest" description="Disordered" evidence="9">
    <location>
        <begin position="150"/>
        <end position="169"/>
    </location>
</feature>
<evidence type="ECO:0000256" key="6">
    <source>
        <dbReference type="ARBA" id="ARBA00023242"/>
    </source>
</evidence>
<comment type="similarity">
    <text evidence="7">Belongs to the TALE/TGIF homeobox family.</text>
</comment>
<dbReference type="SMART" id="SM00389">
    <property type="entry name" value="HOX"/>
    <property type="match status" value="1"/>
</dbReference>
<evidence type="ECO:0000256" key="7">
    <source>
        <dbReference type="ARBA" id="ARBA00038021"/>
    </source>
</evidence>
<dbReference type="Gene3D" id="1.10.10.60">
    <property type="entry name" value="Homeodomain-like"/>
    <property type="match status" value="1"/>
</dbReference>
<keyword evidence="3 8" id="KW-0238">DNA-binding</keyword>
<dbReference type="GO" id="GO:0005634">
    <property type="term" value="C:nucleus"/>
    <property type="evidence" value="ECO:0007669"/>
    <property type="project" value="UniProtKB-SubCell"/>
</dbReference>
<dbReference type="PROSITE" id="PS50071">
    <property type="entry name" value="HOMEOBOX_2"/>
    <property type="match status" value="1"/>
</dbReference>
<keyword evidence="4 8" id="KW-0371">Homeobox</keyword>
<keyword evidence="5" id="KW-0804">Transcription</keyword>
<proteinExistence type="inferred from homology"/>
<evidence type="ECO:0000256" key="1">
    <source>
        <dbReference type="ARBA" id="ARBA00004123"/>
    </source>
</evidence>
<dbReference type="GO" id="GO:0006355">
    <property type="term" value="P:regulation of DNA-templated transcription"/>
    <property type="evidence" value="ECO:0007669"/>
    <property type="project" value="InterPro"/>
</dbReference>
<dbReference type="FunFam" id="1.10.10.60:FF:000059">
    <property type="entry name" value="TGFB-induced factor homeobox 1"/>
    <property type="match status" value="1"/>
</dbReference>
<dbReference type="Ensembl" id="ENSCGRT00001002867.1">
    <property type="protein sequence ID" value="ENSCGRP00001002229.1"/>
    <property type="gene ID" value="ENSCGRG00001002351.1"/>
</dbReference>
<evidence type="ECO:0000259" key="10">
    <source>
        <dbReference type="PROSITE" id="PS50071"/>
    </source>
</evidence>
<feature type="domain" description="Homeobox" evidence="10">
    <location>
        <begin position="12"/>
        <end position="75"/>
    </location>
</feature>
<reference evidence="11" key="2">
    <citation type="submission" date="2025-09" db="UniProtKB">
        <authorList>
            <consortium name="Ensembl"/>
        </authorList>
    </citation>
    <scope>IDENTIFICATION</scope>
</reference>
<dbReference type="Proteomes" id="UP000694386">
    <property type="component" value="Unplaced"/>
</dbReference>
<evidence type="ECO:0000256" key="3">
    <source>
        <dbReference type="ARBA" id="ARBA00023125"/>
    </source>
</evidence>
<evidence type="ECO:0000256" key="4">
    <source>
        <dbReference type="ARBA" id="ARBA00023155"/>
    </source>
</evidence>
<keyword evidence="6 8" id="KW-0539">Nucleus</keyword>
<keyword evidence="2" id="KW-0805">Transcription regulation</keyword>
<dbReference type="GO" id="GO:0003677">
    <property type="term" value="F:DNA binding"/>
    <property type="evidence" value="ECO:0007669"/>
    <property type="project" value="UniProtKB-UniRule"/>
</dbReference>
<evidence type="ECO:0000256" key="2">
    <source>
        <dbReference type="ARBA" id="ARBA00023015"/>
    </source>
</evidence>
<evidence type="ECO:0000256" key="8">
    <source>
        <dbReference type="PROSITE-ProRule" id="PRU00108"/>
    </source>
</evidence>
<dbReference type="Pfam" id="PF05920">
    <property type="entry name" value="Homeobox_KN"/>
    <property type="match status" value="1"/>
</dbReference>
<dbReference type="SUPFAM" id="SSF46689">
    <property type="entry name" value="Homeodomain-like"/>
    <property type="match status" value="1"/>
</dbReference>
<dbReference type="CDD" id="cd00086">
    <property type="entry name" value="homeodomain"/>
    <property type="match status" value="1"/>
</dbReference>
<dbReference type="InterPro" id="IPR009057">
    <property type="entry name" value="Homeodomain-like_sf"/>
</dbReference>